<dbReference type="EMBL" id="MT141544">
    <property type="protein sequence ID" value="QJA65786.1"/>
    <property type="molecule type" value="Genomic_DNA"/>
</dbReference>
<sequence>MGLAVCHRHDFVGDRCHWCTIEELDARAAKAAVFQAALREISRWRESCHEYDEDMGHDPRSFDEETVATIERFAAEELKR</sequence>
<reference evidence="1" key="1">
    <citation type="submission" date="2020-03" db="EMBL/GenBank/DDBJ databases">
        <title>The deep terrestrial virosphere.</title>
        <authorList>
            <person name="Holmfeldt K."/>
            <person name="Nilsson E."/>
            <person name="Simone D."/>
            <person name="Lopez-Fernandez M."/>
            <person name="Wu X."/>
            <person name="de Brujin I."/>
            <person name="Lundin D."/>
            <person name="Andersson A."/>
            <person name="Bertilsson S."/>
            <person name="Dopson M."/>
        </authorList>
    </citation>
    <scope>NUCLEOTIDE SEQUENCE</scope>
    <source>
        <strain evidence="1">MM415B00380</strain>
    </source>
</reference>
<proteinExistence type="predicted"/>
<dbReference type="AlphaFoldDB" id="A0A6M3J798"/>
<organism evidence="1">
    <name type="scientific">viral metagenome</name>
    <dbReference type="NCBI Taxonomy" id="1070528"/>
    <lineage>
        <taxon>unclassified sequences</taxon>
        <taxon>metagenomes</taxon>
        <taxon>organismal metagenomes</taxon>
    </lineage>
</organism>
<name>A0A6M3J798_9ZZZZ</name>
<protein>
    <submittedName>
        <fullName evidence="1">Uncharacterized protein</fullName>
    </submittedName>
</protein>
<accession>A0A6M3J798</accession>
<evidence type="ECO:0000313" key="1">
    <source>
        <dbReference type="EMBL" id="QJA65786.1"/>
    </source>
</evidence>
<gene>
    <name evidence="1" type="ORF">MM415B00380_0038</name>
</gene>